<dbReference type="PROSITE" id="PS51257">
    <property type="entry name" value="PROKAR_LIPOPROTEIN"/>
    <property type="match status" value="1"/>
</dbReference>
<dbReference type="RefSeq" id="WP_112748715.1">
    <property type="nucleotide sequence ID" value="NZ_QMFY01000012.1"/>
</dbReference>
<accession>A0A364XY20</accession>
<dbReference type="AlphaFoldDB" id="A0A364XY20"/>
<evidence type="ECO:0000313" key="3">
    <source>
        <dbReference type="Proteomes" id="UP000251889"/>
    </source>
</evidence>
<evidence type="ECO:0000313" key="2">
    <source>
        <dbReference type="EMBL" id="RAV99201.1"/>
    </source>
</evidence>
<organism evidence="2 3">
    <name type="scientific">Pseudochryseolinea flava</name>
    <dbReference type="NCBI Taxonomy" id="2059302"/>
    <lineage>
        <taxon>Bacteria</taxon>
        <taxon>Pseudomonadati</taxon>
        <taxon>Bacteroidota</taxon>
        <taxon>Cytophagia</taxon>
        <taxon>Cytophagales</taxon>
        <taxon>Fulvivirgaceae</taxon>
        <taxon>Pseudochryseolinea</taxon>
    </lineage>
</organism>
<proteinExistence type="predicted"/>
<keyword evidence="3" id="KW-1185">Reference proteome</keyword>
<name>A0A364XY20_9BACT</name>
<evidence type="ECO:0008006" key="4">
    <source>
        <dbReference type="Google" id="ProtNLM"/>
    </source>
</evidence>
<dbReference type="Proteomes" id="UP000251889">
    <property type="component" value="Unassembled WGS sequence"/>
</dbReference>
<dbReference type="EMBL" id="QMFY01000012">
    <property type="protein sequence ID" value="RAV99201.1"/>
    <property type="molecule type" value="Genomic_DNA"/>
</dbReference>
<evidence type="ECO:0000256" key="1">
    <source>
        <dbReference type="SAM" id="SignalP"/>
    </source>
</evidence>
<feature type="chain" id="PRO_5016679071" description="DUF4595 domain-containing protein" evidence="1">
    <location>
        <begin position="20"/>
        <end position="272"/>
    </location>
</feature>
<protein>
    <recommendedName>
        <fullName evidence="4">DUF4595 domain-containing protein</fullName>
    </recommendedName>
</protein>
<comment type="caution">
    <text evidence="2">The sequence shown here is derived from an EMBL/GenBank/DDBJ whole genome shotgun (WGS) entry which is preliminary data.</text>
</comment>
<sequence length="272" mass="30675">MTPKSILGNAICLSLSLFAIGCSEDDTNKKEVITTDCVLTTVHRDSKTPNVITTLTLRDANGADKLRYLEKGTDAVIQEIKFKYNSAGQPIERKTFGPDQKLLSTTTITYWENGKIKQETTQQHVDDLHNNTNNKQISSFDDKGNITEYKNLNANDEIMNHLIYTNTYEGNLLTKSVRDDQKFTFDGYSVYTYDNGLNTTIVQRNTKDELTNKIVKEYDASSYLISLKNYSDGVTLGASEIYVRNENGVLLETQMFTASTLEVVHTYGYSCE</sequence>
<keyword evidence="1" id="KW-0732">Signal</keyword>
<feature type="signal peptide" evidence="1">
    <location>
        <begin position="1"/>
        <end position="19"/>
    </location>
</feature>
<reference evidence="2 3" key="1">
    <citation type="submission" date="2018-06" db="EMBL/GenBank/DDBJ databases">
        <title>Chryseolinea flavus sp. nov., a member of the phylum Bacteroidetes isolated from soil.</title>
        <authorList>
            <person name="Li Y."/>
            <person name="Wang J."/>
        </authorList>
    </citation>
    <scope>NUCLEOTIDE SEQUENCE [LARGE SCALE GENOMIC DNA]</scope>
    <source>
        <strain evidence="2 3">SDU1-6</strain>
    </source>
</reference>
<dbReference type="OrthoDB" id="978260at2"/>
<gene>
    <name evidence="2" type="ORF">DQQ10_20085</name>
</gene>